<dbReference type="AlphaFoldDB" id="A0A9P6UKG0"/>
<evidence type="ECO:0000256" key="1">
    <source>
        <dbReference type="SAM" id="Phobius"/>
    </source>
</evidence>
<keyword evidence="3" id="KW-1185">Reference proteome</keyword>
<organism evidence="2 3">
    <name type="scientific">Dissophora globulifera</name>
    <dbReference type="NCBI Taxonomy" id="979702"/>
    <lineage>
        <taxon>Eukaryota</taxon>
        <taxon>Fungi</taxon>
        <taxon>Fungi incertae sedis</taxon>
        <taxon>Mucoromycota</taxon>
        <taxon>Mortierellomycotina</taxon>
        <taxon>Mortierellomycetes</taxon>
        <taxon>Mortierellales</taxon>
        <taxon>Mortierellaceae</taxon>
        <taxon>Dissophora</taxon>
    </lineage>
</organism>
<name>A0A9P6UKG0_9FUNG</name>
<keyword evidence="1" id="KW-1133">Transmembrane helix</keyword>
<accession>A0A9P6UKG0</accession>
<dbReference type="Gene3D" id="3.90.550.10">
    <property type="entry name" value="Spore Coat Polysaccharide Biosynthesis Protein SpsA, Chain A"/>
    <property type="match status" value="1"/>
</dbReference>
<comment type="caution">
    <text evidence="2">The sequence shown here is derived from an EMBL/GenBank/DDBJ whole genome shotgun (WGS) entry which is preliminary data.</text>
</comment>
<evidence type="ECO:0000313" key="2">
    <source>
        <dbReference type="EMBL" id="KAG0307794.1"/>
    </source>
</evidence>
<evidence type="ECO:0000313" key="3">
    <source>
        <dbReference type="Proteomes" id="UP000738325"/>
    </source>
</evidence>
<dbReference type="InterPro" id="IPR029044">
    <property type="entry name" value="Nucleotide-diphossugar_trans"/>
</dbReference>
<reference evidence="2" key="1">
    <citation type="journal article" date="2020" name="Fungal Divers.">
        <title>Resolving the Mortierellaceae phylogeny through synthesis of multi-gene phylogenetics and phylogenomics.</title>
        <authorList>
            <person name="Vandepol N."/>
            <person name="Liber J."/>
            <person name="Desiro A."/>
            <person name="Na H."/>
            <person name="Kennedy M."/>
            <person name="Barry K."/>
            <person name="Grigoriev I.V."/>
            <person name="Miller A.N."/>
            <person name="O'Donnell K."/>
            <person name="Stajich J.E."/>
            <person name="Bonito G."/>
        </authorList>
    </citation>
    <scope>NUCLEOTIDE SEQUENCE</scope>
    <source>
        <strain evidence="2">REB-010B</strain>
    </source>
</reference>
<dbReference type="EMBL" id="JAAAIP010001334">
    <property type="protein sequence ID" value="KAG0307794.1"/>
    <property type="molecule type" value="Genomic_DNA"/>
</dbReference>
<protein>
    <submittedName>
        <fullName evidence="2">Uncharacterized protein</fullName>
    </submittedName>
</protein>
<dbReference type="Proteomes" id="UP000738325">
    <property type="component" value="Unassembled WGS sequence"/>
</dbReference>
<keyword evidence="1" id="KW-0812">Transmembrane</keyword>
<dbReference type="OrthoDB" id="1684102at2759"/>
<gene>
    <name evidence="2" type="ORF">BGZ99_001355</name>
</gene>
<feature type="transmembrane region" description="Helical" evidence="1">
    <location>
        <begin position="43"/>
        <end position="60"/>
    </location>
</feature>
<proteinExistence type="predicted"/>
<sequence>MPLAGHSEILPLHGHPDGSIAKWTTTARSYFRSIARRISPSRAVLAVLSILAFYVFAHTLSGGRRLSMDKDSSLSDLQIPLKDKKIREERERMMLEWDSRSNYRTDLSEAGPSRISSYPTHLFTSSSSLNGDYVPTTSKYVPVTAVILSWKRKEGAKAVVAHLRKYPFIQEILIWNNNPEVVLTASEFADRGQWRNSNSYGSNTTSQNSWPSITVFNSVANLHDFSKYTTCTLAKYDHCYIQDDDWINLTMDSMYTVFVDHPDSLITSTIPAMYAQQRTWMFQNSQIGLHTGFSWLGAGSFMPKKAVFKFLMQLGGSNLWKERVQLSDLFFSLWRNQYPIVLSQSLAPLDQSSSWSGRIDQWSVVYEHMTDAMVRLTTMLSGTGIVQGSPHRVGAKVDFVADEEKPAFKDRHTRSSCSNDKCLFQTNVDMFPLPELVKWPAEHHNRDIHAHEARFKALDYPSAEFVAMHTYHYAVDQDLSTCWRSYLALTKGSFFGVQFVLPLLDLRENAKSVEIWSTLAPTLQALEKNMVIKASVDGDVWMTCSGETERTQGSVRFSSLNCADAGKKVGIQLDTRGIQFLRFELTEKIASAIEVCGIRIGDMML</sequence>
<keyword evidence="1" id="KW-0472">Membrane</keyword>